<keyword evidence="8" id="KW-0539">Nucleus</keyword>
<protein>
    <submittedName>
        <fullName evidence="15">Ribosome biogenesis protein ENP2</fullName>
    </submittedName>
</protein>
<dbReference type="GO" id="GO:0030686">
    <property type="term" value="C:90S preribosome"/>
    <property type="evidence" value="ECO:0007669"/>
    <property type="project" value="TreeGrafter"/>
</dbReference>
<evidence type="ECO:0000259" key="14">
    <source>
        <dbReference type="Pfam" id="PF23098"/>
    </source>
</evidence>
<dbReference type="EMBL" id="LPNM01000003">
    <property type="protein sequence ID" value="OEJ90881.1"/>
    <property type="molecule type" value="Genomic_DNA"/>
</dbReference>
<dbReference type="STRING" id="56408.A0A1E5RVC9"/>
<feature type="compositionally biased region" description="Acidic residues" evidence="11">
    <location>
        <begin position="680"/>
        <end position="689"/>
    </location>
</feature>
<dbReference type="PANTHER" id="PTHR14927:SF0">
    <property type="entry name" value="NUCLEOLAR PROTEIN 10"/>
    <property type="match status" value="1"/>
</dbReference>
<keyword evidence="5" id="KW-0597">Phosphoprotein</keyword>
<evidence type="ECO:0000256" key="6">
    <source>
        <dbReference type="ARBA" id="ARBA00022574"/>
    </source>
</evidence>
<feature type="region of interest" description="Disordered" evidence="11">
    <location>
        <begin position="506"/>
        <end position="525"/>
    </location>
</feature>
<comment type="subunit">
    <text evidence="10">Component of the 90S pre-ribosomes.</text>
</comment>
<evidence type="ECO:0000313" key="15">
    <source>
        <dbReference type="EMBL" id="OEJ90881.1"/>
    </source>
</evidence>
<dbReference type="Gene3D" id="2.130.10.10">
    <property type="entry name" value="YVTN repeat-like/Quinoprotein amine dehydrogenase"/>
    <property type="match status" value="1"/>
</dbReference>
<evidence type="ECO:0000256" key="7">
    <source>
        <dbReference type="ARBA" id="ARBA00022737"/>
    </source>
</evidence>
<dbReference type="Proteomes" id="UP000095728">
    <property type="component" value="Unassembled WGS sequence"/>
</dbReference>
<feature type="domain" description="Nucleolar protein 10-like second" evidence="13">
    <location>
        <begin position="380"/>
        <end position="427"/>
    </location>
</feature>
<comment type="similarity">
    <text evidence="2">Belongs to the WD repeat NOL10/ENP2 family.</text>
</comment>
<dbReference type="AlphaFoldDB" id="A0A1E5RVC9"/>
<dbReference type="GO" id="GO:0032040">
    <property type="term" value="C:small-subunit processome"/>
    <property type="evidence" value="ECO:0007669"/>
    <property type="project" value="TreeGrafter"/>
</dbReference>
<name>A0A1E5RVC9_9ASCO</name>
<feature type="region of interest" description="Disordered" evidence="11">
    <location>
        <begin position="533"/>
        <end position="632"/>
    </location>
</feature>
<feature type="region of interest" description="Disordered" evidence="11">
    <location>
        <begin position="660"/>
        <end position="717"/>
    </location>
</feature>
<evidence type="ECO:0000256" key="8">
    <source>
        <dbReference type="ARBA" id="ARBA00023242"/>
    </source>
</evidence>
<dbReference type="Pfam" id="PF23098">
    <property type="entry name" value="Beta-prop_NOL10_N"/>
    <property type="match status" value="1"/>
</dbReference>
<evidence type="ECO:0000313" key="16">
    <source>
        <dbReference type="Proteomes" id="UP000095728"/>
    </source>
</evidence>
<feature type="domain" description="Nucleolar protein 10-like N-terminal" evidence="14">
    <location>
        <begin position="21"/>
        <end position="375"/>
    </location>
</feature>
<dbReference type="InterPro" id="IPR012580">
    <property type="entry name" value="NUC153"/>
</dbReference>
<dbReference type="FunCoup" id="A0A1E5RVC9">
    <property type="interactions" value="1282"/>
</dbReference>
<dbReference type="PANTHER" id="PTHR14927">
    <property type="entry name" value="NUCLEOLAR PROTEIN 10"/>
    <property type="match status" value="1"/>
</dbReference>
<feature type="compositionally biased region" description="Acidic residues" evidence="11">
    <location>
        <begin position="556"/>
        <end position="577"/>
    </location>
</feature>
<evidence type="ECO:0000256" key="11">
    <source>
        <dbReference type="SAM" id="MobiDB-lite"/>
    </source>
</evidence>
<dbReference type="InterPro" id="IPR036322">
    <property type="entry name" value="WD40_repeat_dom_sf"/>
</dbReference>
<dbReference type="GO" id="GO:0000462">
    <property type="term" value="P:maturation of SSU-rRNA from tricistronic rRNA transcript (SSU-rRNA, 5.8S rRNA, LSU-rRNA)"/>
    <property type="evidence" value="ECO:0007669"/>
    <property type="project" value="TreeGrafter"/>
</dbReference>
<evidence type="ECO:0000256" key="4">
    <source>
        <dbReference type="ARBA" id="ARBA00022552"/>
    </source>
</evidence>
<dbReference type="InterPro" id="IPR040382">
    <property type="entry name" value="NOL10/Enp2"/>
</dbReference>
<accession>A0A1E5RVC9</accession>
<feature type="domain" description="NUC153" evidence="12">
    <location>
        <begin position="489"/>
        <end position="517"/>
    </location>
</feature>
<evidence type="ECO:0000256" key="10">
    <source>
        <dbReference type="ARBA" id="ARBA00064135"/>
    </source>
</evidence>
<gene>
    <name evidence="15" type="ORF">AWRI3579_g536</name>
</gene>
<comment type="function">
    <text evidence="9">May be involved in rRNA-processing and ribosome biosynthesis.</text>
</comment>
<reference evidence="16" key="1">
    <citation type="journal article" date="2016" name="Genome Announc.">
        <title>Genome sequences of three species of Hanseniaspora isolated from spontaneous wine fermentations.</title>
        <authorList>
            <person name="Sternes P.R."/>
            <person name="Lee D."/>
            <person name="Kutyna D.R."/>
            <person name="Borneman A.R."/>
        </authorList>
    </citation>
    <scope>NUCLEOTIDE SEQUENCE [LARGE SCALE GENOMIC DNA]</scope>
    <source>
        <strain evidence="16">AWRI3579</strain>
    </source>
</reference>
<dbReference type="InParanoid" id="A0A1E5RVC9"/>
<dbReference type="InterPro" id="IPR056550">
    <property type="entry name" value="NOL10_2nd"/>
</dbReference>
<dbReference type="SUPFAM" id="SSF50978">
    <property type="entry name" value="WD40 repeat-like"/>
    <property type="match status" value="1"/>
</dbReference>
<dbReference type="FunFam" id="2.130.10.10:FF:000537">
    <property type="entry name" value="Ribosome biogenesis protein ENP2"/>
    <property type="match status" value="1"/>
</dbReference>
<feature type="compositionally biased region" description="Polar residues" evidence="11">
    <location>
        <begin position="608"/>
        <end position="628"/>
    </location>
</feature>
<evidence type="ECO:0000256" key="1">
    <source>
        <dbReference type="ARBA" id="ARBA00004604"/>
    </source>
</evidence>
<comment type="subcellular location">
    <subcellularLocation>
        <location evidence="1">Nucleus</location>
        <location evidence="1">Nucleolus</location>
    </subcellularLocation>
</comment>
<dbReference type="InterPro" id="IPR056551">
    <property type="entry name" value="Beta-prop_NOL10_N"/>
</dbReference>
<keyword evidence="6" id="KW-0853">WD repeat</keyword>
<keyword evidence="7" id="KW-0677">Repeat</keyword>
<dbReference type="InterPro" id="IPR015943">
    <property type="entry name" value="WD40/YVTN_repeat-like_dom_sf"/>
</dbReference>
<dbReference type="Pfam" id="PF23097">
    <property type="entry name" value="NOL10_2nd"/>
    <property type="match status" value="1"/>
</dbReference>
<feature type="compositionally biased region" description="Basic and acidic residues" evidence="11">
    <location>
        <begin position="595"/>
        <end position="606"/>
    </location>
</feature>
<evidence type="ECO:0000256" key="9">
    <source>
        <dbReference type="ARBA" id="ARBA00058105"/>
    </source>
</evidence>
<comment type="caution">
    <text evidence="15">The sequence shown here is derived from an EMBL/GenBank/DDBJ whole genome shotgun (WGS) entry which is preliminary data.</text>
</comment>
<keyword evidence="4" id="KW-0698">rRNA processing</keyword>
<dbReference type="Pfam" id="PF08159">
    <property type="entry name" value="NUC153"/>
    <property type="match status" value="1"/>
</dbReference>
<feature type="compositionally biased region" description="Basic and acidic residues" evidence="11">
    <location>
        <begin position="690"/>
        <end position="707"/>
    </location>
</feature>
<organism evidence="15 16">
    <name type="scientific">Hanseniaspora osmophila</name>
    <dbReference type="NCBI Taxonomy" id="56408"/>
    <lineage>
        <taxon>Eukaryota</taxon>
        <taxon>Fungi</taxon>
        <taxon>Dikarya</taxon>
        <taxon>Ascomycota</taxon>
        <taxon>Saccharomycotina</taxon>
        <taxon>Saccharomycetes</taxon>
        <taxon>Saccharomycodales</taxon>
        <taxon>Saccharomycodaceae</taxon>
        <taxon>Hanseniaspora</taxon>
    </lineage>
</organism>
<evidence type="ECO:0000259" key="13">
    <source>
        <dbReference type="Pfam" id="PF23097"/>
    </source>
</evidence>
<evidence type="ECO:0000259" key="12">
    <source>
        <dbReference type="Pfam" id="PF08159"/>
    </source>
</evidence>
<proteinExistence type="inferred from homology"/>
<keyword evidence="3" id="KW-0690">Ribosome biogenesis</keyword>
<keyword evidence="16" id="KW-1185">Reference proteome</keyword>
<dbReference type="OrthoDB" id="273340at2759"/>
<sequence>MVLKSTSASDVSVYQVSGSNVSRSLPDWIAKKRKQSLKNDVDYQNRVELIQDFEFREASNKIRVSPNGEFAMATGTYKPQIHVYDFSNLSMKFERHTDAENVDFLILSDDWTKSVHLQNDRSIQFQNKGGIHYTTRIPKFGRSLAYNKSNCDLYVGAASNELYRLNLDQGRFLNPFKLDPEAVGVNSVTVNSVHNLIAVGLEKEPIVEFWDPRARSRVAKLQVYNDLVSSTENSKADISATAFKNDGLNFACGSSNGYSFLYDLRQSQPYQVKDQGYGFEIKKIIWLDTLDDNNNNKILTCDKRIAKVWDHNTGKQYASMEPNVDINDIEHVPGSGMFFTANEGIPLHTYYIPNLGPAPKWCSFLDSITEELEEKPNESIYSNYRFISKDDVKKLNIVHLIGSKVLRPYMHGFFINNELYDKLALISNPESYRDAREREIRKRIDKERESRIRSSAVSKPSGKVKVNKNLVERLAIKKGEKTMEGVLEDDRFKEMFEDDDFQVNEEDYDYKQLNPVKSAKETDEGAAKRIRALTAAEESDEERIQSKSRGNSHYDEESEEESEEDSEDVPSDEEAEISAEQKKRIHKQMAAIQRKKAEDEKYKMEMRASTNIDGSSSSSKNKQENTFGHQVAKLQRDYNEKQFDAKNSILRRNQFGEAELTFVPKKPQQKQKKKQVSFASDDEHEEGDEETAHKDNGRIKQRYDGRRRASKNVFRGM</sequence>
<evidence type="ECO:0000256" key="5">
    <source>
        <dbReference type="ARBA" id="ARBA00022553"/>
    </source>
</evidence>
<evidence type="ECO:0000256" key="3">
    <source>
        <dbReference type="ARBA" id="ARBA00022517"/>
    </source>
</evidence>
<evidence type="ECO:0000256" key="2">
    <source>
        <dbReference type="ARBA" id="ARBA00005264"/>
    </source>
</evidence>